<proteinExistence type="predicted"/>
<evidence type="ECO:0000256" key="1">
    <source>
        <dbReference type="SAM" id="Coils"/>
    </source>
</evidence>
<keyword evidence="4" id="KW-1185">Reference proteome</keyword>
<comment type="caution">
    <text evidence="3">The sequence shown here is derived from an EMBL/GenBank/DDBJ whole genome shotgun (WGS) entry which is preliminary data.</text>
</comment>
<evidence type="ECO:0000313" key="3">
    <source>
        <dbReference type="EMBL" id="OLQ02392.1"/>
    </source>
</evidence>
<keyword evidence="1" id="KW-0175">Coiled coil</keyword>
<name>A0A1Q9E4N1_SYMMI</name>
<protein>
    <submittedName>
        <fullName evidence="3">Uncharacterized protein</fullName>
    </submittedName>
</protein>
<evidence type="ECO:0000313" key="4">
    <source>
        <dbReference type="Proteomes" id="UP000186817"/>
    </source>
</evidence>
<evidence type="ECO:0000256" key="2">
    <source>
        <dbReference type="SAM" id="MobiDB-lite"/>
    </source>
</evidence>
<dbReference type="EMBL" id="LSRX01000265">
    <property type="protein sequence ID" value="OLQ02392.1"/>
    <property type="molecule type" value="Genomic_DNA"/>
</dbReference>
<organism evidence="3 4">
    <name type="scientific">Symbiodinium microadriaticum</name>
    <name type="common">Dinoflagellate</name>
    <name type="synonym">Zooxanthella microadriatica</name>
    <dbReference type="NCBI Taxonomy" id="2951"/>
    <lineage>
        <taxon>Eukaryota</taxon>
        <taxon>Sar</taxon>
        <taxon>Alveolata</taxon>
        <taxon>Dinophyceae</taxon>
        <taxon>Suessiales</taxon>
        <taxon>Symbiodiniaceae</taxon>
        <taxon>Symbiodinium</taxon>
    </lineage>
</organism>
<feature type="coiled-coil region" evidence="1">
    <location>
        <begin position="78"/>
        <end position="105"/>
    </location>
</feature>
<feature type="region of interest" description="Disordered" evidence="2">
    <location>
        <begin position="263"/>
        <end position="296"/>
    </location>
</feature>
<feature type="compositionally biased region" description="Basic residues" evidence="2">
    <location>
        <begin position="214"/>
        <end position="223"/>
    </location>
</feature>
<dbReference type="AlphaFoldDB" id="A0A1Q9E4N1"/>
<dbReference type="Proteomes" id="UP000186817">
    <property type="component" value="Unassembled WGS sequence"/>
</dbReference>
<reference evidence="3 4" key="1">
    <citation type="submission" date="2016-02" db="EMBL/GenBank/DDBJ databases">
        <title>Genome analysis of coral dinoflagellate symbionts highlights evolutionary adaptations to a symbiotic lifestyle.</title>
        <authorList>
            <person name="Aranda M."/>
            <person name="Li Y."/>
            <person name="Liew Y.J."/>
            <person name="Baumgarten S."/>
            <person name="Simakov O."/>
            <person name="Wilson M."/>
            <person name="Piel J."/>
            <person name="Ashoor H."/>
            <person name="Bougouffa S."/>
            <person name="Bajic V.B."/>
            <person name="Ryu T."/>
            <person name="Ravasi T."/>
            <person name="Bayer T."/>
            <person name="Micklem G."/>
            <person name="Kim H."/>
            <person name="Bhak J."/>
            <person name="Lajeunesse T.C."/>
            <person name="Voolstra C.R."/>
        </authorList>
    </citation>
    <scope>NUCLEOTIDE SEQUENCE [LARGE SCALE GENOMIC DNA]</scope>
    <source>
        <strain evidence="3 4">CCMP2467</strain>
    </source>
</reference>
<sequence>MTKSVFLTGLSFRFPVAWYIPNYWSSIEIWGRLGAAPCRDASMLLVVWVFSVLASPSVAAERPAQGEAASLESGSSQCAGLKAELSRIQQTMQEAQGALADLDHLVASEWASFWNLDGLGHTQRAISSILTEEVGRLQHLLTTSQRAKDKLLVKSPSDCDPEVVTAWIYIGDPSPCHLSRAPLSCVGSRAAARSLRPGRRQAGQVKSKLGSVQRKSHHARRPSQRPSAQAVTSHDFAETFHTFLFRRIDRDAKMAFRHLAQSSRGGNSLSLLPPGFPNVPQGSEEGEPEPPVGEPQVVADEVGDEAWAALSGKDPAYYPQCINIADESGQDVTLKDFPS</sequence>
<accession>A0A1Q9E4N1</accession>
<gene>
    <name evidence="3" type="ORF">AK812_SmicGene14776</name>
</gene>
<feature type="region of interest" description="Disordered" evidence="2">
    <location>
        <begin position="194"/>
        <end position="232"/>
    </location>
</feature>